<sequence length="143" mass="15965">MTAVDAALHSEVLQFYAHQMRLLDALDLPAYAATFTADGVTRHVHRGQELRGREALLAHARQALPRYATVAVRHWNDHYAIAARADGVLDVRYCSLVTLTDAEGRVRIESTFTVVDELVRVGGRLHTRSRTIDRDRPAPPPDS</sequence>
<dbReference type="EMBL" id="BMQB01000005">
    <property type="protein sequence ID" value="GGJ96442.1"/>
    <property type="molecule type" value="Genomic_DNA"/>
</dbReference>
<evidence type="ECO:0000313" key="2">
    <source>
        <dbReference type="EMBL" id="GGJ96442.1"/>
    </source>
</evidence>
<keyword evidence="3" id="KW-1185">Reference proteome</keyword>
<dbReference type="SUPFAM" id="SSF54427">
    <property type="entry name" value="NTF2-like"/>
    <property type="match status" value="1"/>
</dbReference>
<dbReference type="Gene3D" id="3.10.450.50">
    <property type="match status" value="1"/>
</dbReference>
<dbReference type="Proteomes" id="UP000649739">
    <property type="component" value="Unassembled WGS sequence"/>
</dbReference>
<reference evidence="2" key="2">
    <citation type="submission" date="2020-09" db="EMBL/GenBank/DDBJ databases">
        <authorList>
            <person name="Sun Q."/>
            <person name="Ohkuma M."/>
        </authorList>
    </citation>
    <scope>NUCLEOTIDE SEQUENCE</scope>
    <source>
        <strain evidence="2">JCM 3090</strain>
    </source>
</reference>
<dbReference type="InterPro" id="IPR032710">
    <property type="entry name" value="NTF2-like_dom_sf"/>
</dbReference>
<dbReference type="RefSeq" id="WP_189170555.1">
    <property type="nucleotide sequence ID" value="NZ_BMQB01000005.1"/>
</dbReference>
<proteinExistence type="predicted"/>
<dbReference type="Pfam" id="PF13577">
    <property type="entry name" value="SnoaL_4"/>
    <property type="match status" value="1"/>
</dbReference>
<reference evidence="2" key="1">
    <citation type="journal article" date="2014" name="Int. J. Syst. Evol. Microbiol.">
        <title>Complete genome sequence of Corynebacterium casei LMG S-19264T (=DSM 44701T), isolated from a smear-ripened cheese.</title>
        <authorList>
            <consortium name="US DOE Joint Genome Institute (JGI-PGF)"/>
            <person name="Walter F."/>
            <person name="Albersmeier A."/>
            <person name="Kalinowski J."/>
            <person name="Ruckert C."/>
        </authorList>
    </citation>
    <scope>NUCLEOTIDE SEQUENCE</scope>
    <source>
        <strain evidence="2">JCM 3090</strain>
    </source>
</reference>
<dbReference type="AlphaFoldDB" id="A0A8J3F9B5"/>
<organism evidence="2 3">
    <name type="scientific">Pilimelia anulata</name>
    <dbReference type="NCBI Taxonomy" id="53371"/>
    <lineage>
        <taxon>Bacteria</taxon>
        <taxon>Bacillati</taxon>
        <taxon>Actinomycetota</taxon>
        <taxon>Actinomycetes</taxon>
        <taxon>Micromonosporales</taxon>
        <taxon>Micromonosporaceae</taxon>
        <taxon>Pilimelia</taxon>
    </lineage>
</organism>
<evidence type="ECO:0000313" key="3">
    <source>
        <dbReference type="Proteomes" id="UP000649739"/>
    </source>
</evidence>
<feature type="domain" description="SnoaL-like" evidence="1">
    <location>
        <begin position="9"/>
        <end position="131"/>
    </location>
</feature>
<name>A0A8J3F9B5_9ACTN</name>
<dbReference type="InterPro" id="IPR037401">
    <property type="entry name" value="SnoaL-like"/>
</dbReference>
<protein>
    <recommendedName>
        <fullName evidence="1">SnoaL-like domain-containing protein</fullName>
    </recommendedName>
</protein>
<comment type="caution">
    <text evidence="2">The sequence shown here is derived from an EMBL/GenBank/DDBJ whole genome shotgun (WGS) entry which is preliminary data.</text>
</comment>
<gene>
    <name evidence="2" type="ORF">GCM10010123_28010</name>
</gene>
<evidence type="ECO:0000259" key="1">
    <source>
        <dbReference type="Pfam" id="PF13577"/>
    </source>
</evidence>
<accession>A0A8J3F9B5</accession>